<evidence type="ECO:0000256" key="3">
    <source>
        <dbReference type="ARBA" id="ARBA00023163"/>
    </source>
</evidence>
<dbReference type="SMART" id="SM00345">
    <property type="entry name" value="HTH_GNTR"/>
    <property type="match status" value="1"/>
</dbReference>
<keyword evidence="6" id="KW-1185">Reference proteome</keyword>
<keyword evidence="1" id="KW-0805">Transcription regulation</keyword>
<dbReference type="OrthoDB" id="9815017at2"/>
<accession>A0A0R2FH42</accession>
<comment type="caution">
    <text evidence="5">The sequence shown here is derived from an EMBL/GenBank/DDBJ whole genome shotgun (WGS) entry which is preliminary data.</text>
</comment>
<dbReference type="Pfam" id="PF07702">
    <property type="entry name" value="UTRA"/>
    <property type="match status" value="1"/>
</dbReference>
<dbReference type="AlphaFoldDB" id="A0A0R2FH42"/>
<dbReference type="InterPro" id="IPR036390">
    <property type="entry name" value="WH_DNA-bd_sf"/>
</dbReference>
<dbReference type="PANTHER" id="PTHR44846:SF5">
    <property type="entry name" value="HTH-TYPE TRANSCRIPTIONAL REGULATOR GMUR"/>
    <property type="match status" value="1"/>
</dbReference>
<protein>
    <submittedName>
        <fullName evidence="5">Transcriptional regulator, GntR family protein</fullName>
    </submittedName>
</protein>
<dbReference type="Proteomes" id="UP000050865">
    <property type="component" value="Unassembled WGS sequence"/>
</dbReference>
<dbReference type="GO" id="GO:0045892">
    <property type="term" value="P:negative regulation of DNA-templated transcription"/>
    <property type="evidence" value="ECO:0007669"/>
    <property type="project" value="TreeGrafter"/>
</dbReference>
<evidence type="ECO:0000256" key="1">
    <source>
        <dbReference type="ARBA" id="ARBA00023015"/>
    </source>
</evidence>
<dbReference type="PRINTS" id="PR00035">
    <property type="entry name" value="HTHGNTR"/>
</dbReference>
<keyword evidence="3" id="KW-0804">Transcription</keyword>
<evidence type="ECO:0000313" key="5">
    <source>
        <dbReference type="EMBL" id="KRN25397.1"/>
    </source>
</evidence>
<dbReference type="PANTHER" id="PTHR44846">
    <property type="entry name" value="MANNOSYL-D-GLYCERATE TRANSPORT/METABOLISM SYSTEM REPRESSOR MNGR-RELATED"/>
    <property type="match status" value="1"/>
</dbReference>
<feature type="domain" description="HTH gntR-type" evidence="4">
    <location>
        <begin position="5"/>
        <end position="73"/>
    </location>
</feature>
<dbReference type="RefSeq" id="WP_054664256.1">
    <property type="nucleotide sequence ID" value="NZ_AYZJ01000011.1"/>
</dbReference>
<dbReference type="InterPro" id="IPR028978">
    <property type="entry name" value="Chorismate_lyase_/UTRA_dom_sf"/>
</dbReference>
<sequence>MADDLTKYEQIAYDVRKKILSGLYKKNQQLPLERDMEIQYDVSRTTIKKAIDMLVQEGYVVKRRGAGTFVKEFNMDDLGDEATSPIQYRGFTEKHPDQAVSSDVLYFNIEQADEDIATKLNIKPREFVYHLVRVRKVNKAPVTFQRTFIPISLLMGLRFDNVVDSLYTFAEESGGVKIQSAHENISAVMPTEEEAKQLQIPQTLPLLQIESQVFLDTGQVFEYTISRYRSDKHTFHTVEMR</sequence>
<dbReference type="EMBL" id="AYZJ01000011">
    <property type="protein sequence ID" value="KRN25397.1"/>
    <property type="molecule type" value="Genomic_DNA"/>
</dbReference>
<organism evidence="5 6">
    <name type="scientific">Lacticaseibacillus camelliae DSM 22697 = JCM 13995</name>
    <dbReference type="NCBI Taxonomy" id="1423730"/>
    <lineage>
        <taxon>Bacteria</taxon>
        <taxon>Bacillati</taxon>
        <taxon>Bacillota</taxon>
        <taxon>Bacilli</taxon>
        <taxon>Lactobacillales</taxon>
        <taxon>Lactobacillaceae</taxon>
        <taxon>Lacticaseibacillus</taxon>
    </lineage>
</organism>
<gene>
    <name evidence="5" type="ORF">FC75_GL000421</name>
</gene>
<evidence type="ECO:0000259" key="4">
    <source>
        <dbReference type="PROSITE" id="PS50949"/>
    </source>
</evidence>
<dbReference type="Gene3D" id="1.10.10.10">
    <property type="entry name" value="Winged helix-like DNA-binding domain superfamily/Winged helix DNA-binding domain"/>
    <property type="match status" value="1"/>
</dbReference>
<dbReference type="InterPro" id="IPR000524">
    <property type="entry name" value="Tscrpt_reg_HTH_GntR"/>
</dbReference>
<dbReference type="Gene3D" id="3.40.1410.10">
    <property type="entry name" value="Chorismate lyase-like"/>
    <property type="match status" value="1"/>
</dbReference>
<proteinExistence type="predicted"/>
<dbReference type="InterPro" id="IPR011663">
    <property type="entry name" value="UTRA"/>
</dbReference>
<evidence type="ECO:0000256" key="2">
    <source>
        <dbReference type="ARBA" id="ARBA00023125"/>
    </source>
</evidence>
<dbReference type="SUPFAM" id="SSF46785">
    <property type="entry name" value="Winged helix' DNA-binding domain"/>
    <property type="match status" value="1"/>
</dbReference>
<dbReference type="SMART" id="SM00866">
    <property type="entry name" value="UTRA"/>
    <property type="match status" value="1"/>
</dbReference>
<keyword evidence="2" id="KW-0238">DNA-binding</keyword>
<dbReference type="STRING" id="1423730.FC75_GL000421"/>
<reference evidence="5 6" key="1">
    <citation type="journal article" date="2015" name="Genome Announc.">
        <title>Expanding the biotechnology potential of lactobacilli through comparative genomics of 213 strains and associated genera.</title>
        <authorList>
            <person name="Sun Z."/>
            <person name="Harris H.M."/>
            <person name="McCann A."/>
            <person name="Guo C."/>
            <person name="Argimon S."/>
            <person name="Zhang W."/>
            <person name="Yang X."/>
            <person name="Jeffery I.B."/>
            <person name="Cooney J.C."/>
            <person name="Kagawa T.F."/>
            <person name="Liu W."/>
            <person name="Song Y."/>
            <person name="Salvetti E."/>
            <person name="Wrobel A."/>
            <person name="Rasinkangas P."/>
            <person name="Parkhill J."/>
            <person name="Rea M.C."/>
            <person name="O'Sullivan O."/>
            <person name="Ritari J."/>
            <person name="Douillard F.P."/>
            <person name="Paul Ross R."/>
            <person name="Yang R."/>
            <person name="Briner A.E."/>
            <person name="Felis G.E."/>
            <person name="de Vos W.M."/>
            <person name="Barrangou R."/>
            <person name="Klaenhammer T.R."/>
            <person name="Caufield P.W."/>
            <person name="Cui Y."/>
            <person name="Zhang H."/>
            <person name="O'Toole P.W."/>
        </authorList>
    </citation>
    <scope>NUCLEOTIDE SEQUENCE [LARGE SCALE GENOMIC DNA]</scope>
    <source>
        <strain evidence="5 6">DSM 22697</strain>
    </source>
</reference>
<dbReference type="PROSITE" id="PS50949">
    <property type="entry name" value="HTH_GNTR"/>
    <property type="match status" value="1"/>
</dbReference>
<dbReference type="CDD" id="cd07377">
    <property type="entry name" value="WHTH_GntR"/>
    <property type="match status" value="1"/>
</dbReference>
<dbReference type="InterPro" id="IPR050679">
    <property type="entry name" value="Bact_HTH_transcr_reg"/>
</dbReference>
<dbReference type="Pfam" id="PF00392">
    <property type="entry name" value="GntR"/>
    <property type="match status" value="1"/>
</dbReference>
<dbReference type="SUPFAM" id="SSF64288">
    <property type="entry name" value="Chorismate lyase-like"/>
    <property type="match status" value="1"/>
</dbReference>
<dbReference type="GO" id="GO:0003700">
    <property type="term" value="F:DNA-binding transcription factor activity"/>
    <property type="evidence" value="ECO:0007669"/>
    <property type="project" value="InterPro"/>
</dbReference>
<dbReference type="GO" id="GO:0003677">
    <property type="term" value="F:DNA binding"/>
    <property type="evidence" value="ECO:0007669"/>
    <property type="project" value="UniProtKB-KW"/>
</dbReference>
<evidence type="ECO:0000313" key="6">
    <source>
        <dbReference type="Proteomes" id="UP000050865"/>
    </source>
</evidence>
<dbReference type="PATRIC" id="fig|1423730.4.peg.440"/>
<name>A0A0R2FH42_9LACO</name>
<dbReference type="InterPro" id="IPR036388">
    <property type="entry name" value="WH-like_DNA-bd_sf"/>
</dbReference>